<dbReference type="AlphaFoldDB" id="F2L0H7"/>
<dbReference type="Pfam" id="PF01066">
    <property type="entry name" value="CDP-OH_P_transf"/>
    <property type="match status" value="1"/>
</dbReference>
<feature type="transmembrane region" description="Helical" evidence="3">
    <location>
        <begin position="142"/>
        <end position="159"/>
    </location>
</feature>
<dbReference type="InterPro" id="IPR000462">
    <property type="entry name" value="CDP-OH_P_trans"/>
</dbReference>
<dbReference type="HOGENOM" id="CLU_080384_1_0_2"/>
<dbReference type="eggNOG" id="arCOG00670">
    <property type="taxonomic scope" value="Archaea"/>
</dbReference>
<evidence type="ECO:0000256" key="1">
    <source>
        <dbReference type="ARBA" id="ARBA00022679"/>
    </source>
</evidence>
<name>F2L0H7_THEU7</name>
<comment type="similarity">
    <text evidence="2">Belongs to the CDP-alcohol phosphatidyltransferase class-I family.</text>
</comment>
<keyword evidence="1 2" id="KW-0808">Transferase</keyword>
<dbReference type="STRING" id="999630.TUZN_1180"/>
<reference key="2">
    <citation type="submission" date="2011-03" db="EMBL/GenBank/DDBJ databases">
        <title>Complete genome sequence of the thermoacidophilic crenarchaeon Thermoproteus uzoniensis 768-20.</title>
        <authorList>
            <person name="Mardanov A.V."/>
            <person name="Gumerov V.M."/>
            <person name="Beletsky A.V."/>
            <person name="Prokofeva M.I."/>
            <person name="Bonch-Osmolovskaya E.A."/>
            <person name="Ravin N.V."/>
            <person name="Skryabin K.G."/>
        </authorList>
    </citation>
    <scope>NUCLEOTIDE SEQUENCE</scope>
    <source>
        <strain>768-20</strain>
    </source>
</reference>
<feature type="transmembrane region" description="Helical" evidence="3">
    <location>
        <begin position="165"/>
        <end position="185"/>
    </location>
</feature>
<dbReference type="Proteomes" id="UP000008138">
    <property type="component" value="Chromosome"/>
</dbReference>
<dbReference type="PROSITE" id="PS00379">
    <property type="entry name" value="CDP_ALCOHOL_P_TRANSF"/>
    <property type="match status" value="1"/>
</dbReference>
<feature type="transmembrane region" description="Helical" evidence="3">
    <location>
        <begin position="20"/>
        <end position="43"/>
    </location>
</feature>
<evidence type="ECO:0000256" key="3">
    <source>
        <dbReference type="SAM" id="Phobius"/>
    </source>
</evidence>
<keyword evidence="3" id="KW-0812">Transmembrane</keyword>
<evidence type="ECO:0000256" key="2">
    <source>
        <dbReference type="RuleBase" id="RU003750"/>
    </source>
</evidence>
<dbReference type="GO" id="GO:0008654">
    <property type="term" value="P:phospholipid biosynthetic process"/>
    <property type="evidence" value="ECO:0007669"/>
    <property type="project" value="InterPro"/>
</dbReference>
<dbReference type="GO" id="GO:0016020">
    <property type="term" value="C:membrane"/>
    <property type="evidence" value="ECO:0007669"/>
    <property type="project" value="InterPro"/>
</dbReference>
<dbReference type="EMBL" id="CP002590">
    <property type="protein sequence ID" value="AEA12659.1"/>
    <property type="molecule type" value="Genomic_DNA"/>
</dbReference>
<dbReference type="KEGG" id="tuz:TUZN_1180"/>
<organism evidence="4 5">
    <name type="scientific">Thermoproteus uzoniensis (strain 768-20)</name>
    <dbReference type="NCBI Taxonomy" id="999630"/>
    <lineage>
        <taxon>Archaea</taxon>
        <taxon>Thermoproteota</taxon>
        <taxon>Thermoprotei</taxon>
        <taxon>Thermoproteales</taxon>
        <taxon>Thermoproteaceae</taxon>
        <taxon>Thermoproteus</taxon>
    </lineage>
</organism>
<dbReference type="Gene3D" id="1.20.120.1760">
    <property type="match status" value="1"/>
</dbReference>
<dbReference type="InterPro" id="IPR048254">
    <property type="entry name" value="CDP_ALCOHOL_P_TRANSF_CS"/>
</dbReference>
<accession>F2L0H7</accession>
<keyword evidence="3" id="KW-1133">Transmembrane helix</keyword>
<keyword evidence="3" id="KW-0472">Membrane</keyword>
<feature type="transmembrane region" description="Helical" evidence="3">
    <location>
        <begin position="104"/>
        <end position="121"/>
    </location>
</feature>
<sequence length="187" mass="20254">MEGAVIEKLRKYVNLDRIGAYIPIPADAVTALSLVVALLGVFLTWSGWPLWPFIAAVGALDVVDGAVARARGTAGRPGALLDSTLDRYTDALILLYFYPSVPHLLVYASLVGTFLISYVRARAESLGLSMRGVGFMERAERILYLLAASLVGLFAREALVPALYLYAALVNAAAAYRFLAAYRALKR</sequence>
<protein>
    <submittedName>
        <fullName evidence="4">CDP-alcohol phosphatidyltransferase</fullName>
    </submittedName>
</protein>
<proteinExistence type="inferred from homology"/>
<reference evidence="4 5" key="1">
    <citation type="journal article" date="2011" name="J. Bacteriol.">
        <title>Complete genome sequence of the thermoacidophilic crenarchaeon Thermoproteus uzoniensis 768-20.</title>
        <authorList>
            <person name="Mardanov A.V."/>
            <person name="Gumerov V.M."/>
            <person name="Beletsky A.V."/>
            <person name="Prokofeva M.I."/>
            <person name="Bonch-Osmolovskaya E.A."/>
            <person name="Ravin N.V."/>
            <person name="Skryabin K.G."/>
        </authorList>
    </citation>
    <scope>NUCLEOTIDE SEQUENCE [LARGE SCALE GENOMIC DNA]</scope>
    <source>
        <strain evidence="4 5">768-20</strain>
    </source>
</reference>
<evidence type="ECO:0000313" key="5">
    <source>
        <dbReference type="Proteomes" id="UP000008138"/>
    </source>
</evidence>
<gene>
    <name evidence="4" type="ordered locus">TUZN_1180</name>
</gene>
<keyword evidence="5" id="KW-1185">Reference proteome</keyword>
<dbReference type="GO" id="GO:0016780">
    <property type="term" value="F:phosphotransferase activity, for other substituted phosphate groups"/>
    <property type="evidence" value="ECO:0007669"/>
    <property type="project" value="InterPro"/>
</dbReference>
<evidence type="ECO:0000313" key="4">
    <source>
        <dbReference type="EMBL" id="AEA12659.1"/>
    </source>
</evidence>
<dbReference type="InterPro" id="IPR043130">
    <property type="entry name" value="CDP-OH_PTrfase_TM_dom"/>
</dbReference>